<feature type="transmembrane region" description="Helical" evidence="6">
    <location>
        <begin position="31"/>
        <end position="51"/>
    </location>
</feature>
<gene>
    <name evidence="7" type="ORF">SteCoe_29108</name>
</gene>
<sequence>MISWLTWFSMGIVFLFTIWIIQHYASKSTSIFVYIFVFLGYFLAFVLVVLLPYDIYLSIEDNLPNIKDLRFVLSIIWRVIYWTVFVLCWVILPIIQEYEMAGDFIWSSRLKSALFRHLRGFLITGVIGIACLGYLFYKGKLTIINTPVFLVVLSNCWGLLLIIVLLGYGIIEIPRQFWKAGNNSTRLCDLYIKTSFMSEDMVETKFALDEIVKLVNAASFLLPKNSELQENMNFILSLVPIEMIEHQRAMQTQLSKDAANQLGKITLERLVSLHKDLKDTLSEYQRSKYRWDSLIEKAIDLEDIITASDSPFKRIVYSFKESKSGCLARLREINEWYWLTRIKPCLFRTLGLLFIIMSILVILGEATLFLEFPIGVFPLMFRESYGDYGTQFLCMIPLSYIILCTFFGIFNLKLSGWYGLYPNNHTDPSNLVWSAFFMARLSAPLCYNFFLFIKVKNTVYSEEMEIIDLVPVVGGSFATFFPLLLVIFALLNIFHAYGRFMSAIGMTKLSFSDKYTSDKIGDGKLIVQRARTEREKKLAAYDRRGTIEMGKTGNQDVRSEFQFKRSII</sequence>
<dbReference type="InterPro" id="IPR051584">
    <property type="entry name" value="GPCR-associated_LMBR1"/>
</dbReference>
<feature type="transmembrane region" description="Helical" evidence="6">
    <location>
        <begin position="149"/>
        <end position="171"/>
    </location>
</feature>
<accession>A0A1R2B6R4</accession>
<feature type="transmembrane region" description="Helical" evidence="6">
    <location>
        <begin position="116"/>
        <end position="137"/>
    </location>
</feature>
<dbReference type="GO" id="GO:0016020">
    <property type="term" value="C:membrane"/>
    <property type="evidence" value="ECO:0007669"/>
    <property type="project" value="UniProtKB-SubCell"/>
</dbReference>
<feature type="transmembrane region" description="Helical" evidence="6">
    <location>
        <begin position="473"/>
        <end position="494"/>
    </location>
</feature>
<keyword evidence="4 6" id="KW-1133">Transmembrane helix</keyword>
<keyword evidence="5 6" id="KW-0472">Membrane</keyword>
<comment type="subcellular location">
    <subcellularLocation>
        <location evidence="1">Membrane</location>
        <topology evidence="1">Multi-pass membrane protein</topology>
    </subcellularLocation>
</comment>
<feature type="transmembrane region" description="Helical" evidence="6">
    <location>
        <begin position="431"/>
        <end position="453"/>
    </location>
</feature>
<dbReference type="OrthoDB" id="203099at2759"/>
<keyword evidence="3 6" id="KW-0812">Transmembrane</keyword>
<feature type="transmembrane region" description="Helical" evidence="6">
    <location>
        <begin position="6"/>
        <end position="24"/>
    </location>
</feature>
<evidence type="ECO:0000313" key="7">
    <source>
        <dbReference type="EMBL" id="OMJ72452.1"/>
    </source>
</evidence>
<dbReference type="Pfam" id="PF04791">
    <property type="entry name" value="LMBR1"/>
    <property type="match status" value="1"/>
</dbReference>
<dbReference type="AlphaFoldDB" id="A0A1R2B6R4"/>
<dbReference type="PANTHER" id="PTHR21355">
    <property type="entry name" value="G-PROTEIN COUPLED RECEPTOR-ASSOCIATED PROTEIN LMBRD2"/>
    <property type="match status" value="1"/>
</dbReference>
<dbReference type="InterPro" id="IPR006876">
    <property type="entry name" value="LMBR1-like_membr_prot"/>
</dbReference>
<feature type="transmembrane region" description="Helical" evidence="6">
    <location>
        <begin position="350"/>
        <end position="370"/>
    </location>
</feature>
<evidence type="ECO:0000256" key="1">
    <source>
        <dbReference type="ARBA" id="ARBA00004141"/>
    </source>
</evidence>
<evidence type="ECO:0000256" key="4">
    <source>
        <dbReference type="ARBA" id="ARBA00022989"/>
    </source>
</evidence>
<keyword evidence="8" id="KW-1185">Reference proteome</keyword>
<dbReference type="EMBL" id="MPUH01000900">
    <property type="protein sequence ID" value="OMJ72452.1"/>
    <property type="molecule type" value="Genomic_DNA"/>
</dbReference>
<organism evidence="7 8">
    <name type="scientific">Stentor coeruleus</name>
    <dbReference type="NCBI Taxonomy" id="5963"/>
    <lineage>
        <taxon>Eukaryota</taxon>
        <taxon>Sar</taxon>
        <taxon>Alveolata</taxon>
        <taxon>Ciliophora</taxon>
        <taxon>Postciliodesmatophora</taxon>
        <taxon>Heterotrichea</taxon>
        <taxon>Heterotrichida</taxon>
        <taxon>Stentoridae</taxon>
        <taxon>Stentor</taxon>
    </lineage>
</organism>
<evidence type="ECO:0000256" key="3">
    <source>
        <dbReference type="ARBA" id="ARBA00022692"/>
    </source>
</evidence>
<evidence type="ECO:0000256" key="5">
    <source>
        <dbReference type="ARBA" id="ARBA00023136"/>
    </source>
</evidence>
<dbReference type="PANTHER" id="PTHR21355:SF0">
    <property type="entry name" value="G-PROTEIN COUPLED RECEPTOR-ASSOCIATED PROTEIN LMBRD2"/>
    <property type="match status" value="1"/>
</dbReference>
<evidence type="ECO:0000256" key="2">
    <source>
        <dbReference type="ARBA" id="ARBA00010487"/>
    </source>
</evidence>
<name>A0A1R2B6R4_9CILI</name>
<evidence type="ECO:0000256" key="6">
    <source>
        <dbReference type="SAM" id="Phobius"/>
    </source>
</evidence>
<feature type="transmembrane region" description="Helical" evidence="6">
    <location>
        <begin position="390"/>
        <end position="410"/>
    </location>
</feature>
<feature type="transmembrane region" description="Helical" evidence="6">
    <location>
        <begin position="71"/>
        <end position="95"/>
    </location>
</feature>
<protein>
    <recommendedName>
        <fullName evidence="9">LMBR1-like conserved region-containing protein</fullName>
    </recommendedName>
</protein>
<evidence type="ECO:0000313" key="8">
    <source>
        <dbReference type="Proteomes" id="UP000187209"/>
    </source>
</evidence>
<evidence type="ECO:0008006" key="9">
    <source>
        <dbReference type="Google" id="ProtNLM"/>
    </source>
</evidence>
<comment type="similarity">
    <text evidence="2">Belongs to the LIMR family.</text>
</comment>
<reference evidence="7 8" key="1">
    <citation type="submission" date="2016-11" db="EMBL/GenBank/DDBJ databases">
        <title>The macronuclear genome of Stentor coeruleus: a giant cell with tiny introns.</title>
        <authorList>
            <person name="Slabodnick M."/>
            <person name="Ruby J.G."/>
            <person name="Reiff S.B."/>
            <person name="Swart E.C."/>
            <person name="Gosai S."/>
            <person name="Prabakaran S."/>
            <person name="Witkowska E."/>
            <person name="Larue G.E."/>
            <person name="Fisher S."/>
            <person name="Freeman R.M."/>
            <person name="Gunawardena J."/>
            <person name="Chu W."/>
            <person name="Stover N.A."/>
            <person name="Gregory B.D."/>
            <person name="Nowacki M."/>
            <person name="Derisi J."/>
            <person name="Roy S.W."/>
            <person name="Marshall W.F."/>
            <person name="Sood P."/>
        </authorList>
    </citation>
    <scope>NUCLEOTIDE SEQUENCE [LARGE SCALE GENOMIC DNA]</scope>
    <source>
        <strain evidence="7">WM001</strain>
    </source>
</reference>
<proteinExistence type="inferred from homology"/>
<dbReference type="Proteomes" id="UP000187209">
    <property type="component" value="Unassembled WGS sequence"/>
</dbReference>
<comment type="caution">
    <text evidence="7">The sequence shown here is derived from an EMBL/GenBank/DDBJ whole genome shotgun (WGS) entry which is preliminary data.</text>
</comment>